<dbReference type="PROSITE" id="PS50404">
    <property type="entry name" value="GST_NTER"/>
    <property type="match status" value="1"/>
</dbReference>
<sequence length="205" mass="22901">MRLIGMLDSPFVRRVAVSMKFLDVPFTHESVSVFRHFDHFASINPVVKAPSFVTDDGVVLMDSTLIIDHVERLADPARSLLPADVADHARNQRLVGLALAACEKTVQIVYEHQLRPEEKRHEPWLERVRGQLLAAYSLIEAETGNGESWLIGDRPMQADITAAVAWTFTQEMTPGEVPLGVFPAIERLAARAESLPEFRAMPYDG</sequence>
<dbReference type="GO" id="GO:0006559">
    <property type="term" value="P:L-phenylalanine catabolic process"/>
    <property type="evidence" value="ECO:0007669"/>
    <property type="project" value="TreeGrafter"/>
</dbReference>
<organism evidence="2 3">
    <name type="scientific">Ancylobacter novellus (strain ATCC 8093 / DSM 506 / JCM 20403 / CCM 1077 / IAM 12100 / NBRC 12443 / NCIMB 10456)</name>
    <name type="common">Starkeya novella</name>
    <dbReference type="NCBI Taxonomy" id="639283"/>
    <lineage>
        <taxon>Bacteria</taxon>
        <taxon>Pseudomonadati</taxon>
        <taxon>Pseudomonadota</taxon>
        <taxon>Alphaproteobacteria</taxon>
        <taxon>Hyphomicrobiales</taxon>
        <taxon>Xanthobacteraceae</taxon>
        <taxon>Ancylobacter</taxon>
    </lineage>
</organism>
<protein>
    <submittedName>
        <fullName evidence="2">Glutathione S-transferase domain protein</fullName>
    </submittedName>
</protein>
<dbReference type="STRING" id="639283.Snov_1335"/>
<dbReference type="GO" id="GO:0004364">
    <property type="term" value="F:glutathione transferase activity"/>
    <property type="evidence" value="ECO:0007669"/>
    <property type="project" value="TreeGrafter"/>
</dbReference>
<proteinExistence type="predicted"/>
<dbReference type="Proteomes" id="UP000006633">
    <property type="component" value="Chromosome"/>
</dbReference>
<dbReference type="SUPFAM" id="SSF47616">
    <property type="entry name" value="GST C-terminal domain-like"/>
    <property type="match status" value="1"/>
</dbReference>
<dbReference type="eggNOG" id="COG0625">
    <property type="taxonomic scope" value="Bacteria"/>
</dbReference>
<dbReference type="AlphaFoldDB" id="D7A8H2"/>
<evidence type="ECO:0000259" key="1">
    <source>
        <dbReference type="PROSITE" id="PS50404"/>
    </source>
</evidence>
<dbReference type="PANTHER" id="PTHR42673">
    <property type="entry name" value="MALEYLACETOACETATE ISOMERASE"/>
    <property type="match status" value="1"/>
</dbReference>
<name>D7A8H2_ANCN5</name>
<dbReference type="OrthoDB" id="9795329at2"/>
<dbReference type="InterPro" id="IPR036282">
    <property type="entry name" value="Glutathione-S-Trfase_C_sf"/>
</dbReference>
<dbReference type="SUPFAM" id="SSF52833">
    <property type="entry name" value="Thioredoxin-like"/>
    <property type="match status" value="1"/>
</dbReference>
<accession>D7A8H2</accession>
<dbReference type="Gene3D" id="1.20.1050.10">
    <property type="match status" value="1"/>
</dbReference>
<keyword evidence="3" id="KW-1185">Reference proteome</keyword>
<dbReference type="CDD" id="cd00570">
    <property type="entry name" value="GST_N_family"/>
    <property type="match status" value="1"/>
</dbReference>
<evidence type="ECO:0000313" key="2">
    <source>
        <dbReference type="EMBL" id="ADH88645.1"/>
    </source>
</evidence>
<dbReference type="Pfam" id="PF13417">
    <property type="entry name" value="GST_N_3"/>
    <property type="match status" value="1"/>
</dbReference>
<dbReference type="GO" id="GO:0016034">
    <property type="term" value="F:maleylacetoacetate isomerase activity"/>
    <property type="evidence" value="ECO:0007669"/>
    <property type="project" value="TreeGrafter"/>
</dbReference>
<dbReference type="KEGG" id="sno:Snov_1335"/>
<dbReference type="InterPro" id="IPR004045">
    <property type="entry name" value="Glutathione_S-Trfase_N"/>
</dbReference>
<dbReference type="EMBL" id="CP002026">
    <property type="protein sequence ID" value="ADH88645.1"/>
    <property type="molecule type" value="Genomic_DNA"/>
</dbReference>
<dbReference type="CDD" id="cd03205">
    <property type="entry name" value="GST_C_6"/>
    <property type="match status" value="1"/>
</dbReference>
<dbReference type="HOGENOM" id="CLU_011226_12_0_5"/>
<dbReference type="Gene3D" id="3.40.30.10">
    <property type="entry name" value="Glutaredoxin"/>
    <property type="match status" value="1"/>
</dbReference>
<gene>
    <name evidence="2" type="ordered locus">Snov_1335</name>
</gene>
<feature type="domain" description="GST N-terminal" evidence="1">
    <location>
        <begin position="1"/>
        <end position="78"/>
    </location>
</feature>
<reference evidence="2 3" key="1">
    <citation type="journal article" date="2012" name="Stand. Genomic Sci.">
        <title>Complete genome sequence of the facultatively chemolithoautotrophic and methylotrophic alpha Proteobacterium Starkeya novella type strain (ATCC 8093(T)).</title>
        <authorList>
            <person name="Kappler U."/>
            <person name="Davenport K."/>
            <person name="Beatson S."/>
            <person name="Lucas S."/>
            <person name="Lapidus A."/>
            <person name="Copeland A."/>
            <person name="Berry K.W."/>
            <person name="Glavina Del Rio T."/>
            <person name="Hammon N."/>
            <person name="Dalin E."/>
            <person name="Tice H."/>
            <person name="Pitluck S."/>
            <person name="Richardson P."/>
            <person name="Bruce D."/>
            <person name="Goodwin L.A."/>
            <person name="Han C."/>
            <person name="Tapia R."/>
            <person name="Detter J.C."/>
            <person name="Chang Y.J."/>
            <person name="Jeffries C.D."/>
            <person name="Land M."/>
            <person name="Hauser L."/>
            <person name="Kyrpides N.C."/>
            <person name="Goker M."/>
            <person name="Ivanova N."/>
            <person name="Klenk H.P."/>
            <person name="Woyke T."/>
        </authorList>
    </citation>
    <scope>NUCLEOTIDE SEQUENCE [LARGE SCALE GENOMIC DNA]</scope>
    <source>
        <strain evidence="3">ATCC 8093 / DSM 506 / JCM 20403 / CCM 1077 / IAM 12100 / NBRC 12443 / NCIMB 10456</strain>
    </source>
</reference>
<evidence type="ECO:0000313" key="3">
    <source>
        <dbReference type="Proteomes" id="UP000006633"/>
    </source>
</evidence>
<dbReference type="PANTHER" id="PTHR42673:SF21">
    <property type="entry name" value="GLUTATHIONE S-TRANSFERASE YFCF"/>
    <property type="match status" value="1"/>
</dbReference>
<dbReference type="Pfam" id="PF13410">
    <property type="entry name" value="GST_C_2"/>
    <property type="match status" value="1"/>
</dbReference>
<dbReference type="GO" id="GO:0006749">
    <property type="term" value="P:glutathione metabolic process"/>
    <property type="evidence" value="ECO:0007669"/>
    <property type="project" value="TreeGrafter"/>
</dbReference>
<dbReference type="InterPro" id="IPR036249">
    <property type="entry name" value="Thioredoxin-like_sf"/>
</dbReference>